<protein>
    <submittedName>
        <fullName evidence="4">DENN domain-containing protein 2A</fullName>
    </submittedName>
</protein>
<dbReference type="FunCoup" id="G5B569">
    <property type="interactions" value="99"/>
</dbReference>
<dbReference type="Gene3D" id="3.40.50.11500">
    <property type="match status" value="1"/>
</dbReference>
<evidence type="ECO:0000256" key="1">
    <source>
        <dbReference type="ARBA" id="ARBA00022658"/>
    </source>
</evidence>
<dbReference type="InterPro" id="IPR043153">
    <property type="entry name" value="DENN_C"/>
</dbReference>
<gene>
    <name evidence="4" type="ORF">GW7_11845</name>
</gene>
<sequence length="998" mass="111464">MTVYRPAEGTHSQTRGLSYGSADRSFPGRIPDLDMLGSDVIVRRPAAGLGAREAGRRPWGARPEPRSIKDKIWQWEGKERAGAQKEPPPPRTPEPRALQAEETKAPERGRGTGRAGARGLGKAWQGSDPRAVLTQVQRLERALQDGSAGLDPQPPGTCYSAPAPPGKAERSPPPKPRRTFEHAGNVAGSPGCRTQRARGRRPPLPPLPPPPLPESPPPAAVSRRRGTARPRPSADHRKSYEFEDVLQTSSESCRADWYAQTKLGLARTLSEENVYEDILDPPMKENPYEDIELHGRCLGKKCILTVPASPTSSIPDTPTKQSLSKPAFFWQNSERRNFRLLDVRKLSRDGAGSPPKTSPPSTPSSPDDTVFNLGDLQNGRKKRKIPKLVLRINAIYEARRGKKRVKRLSQSMECGSGKVTEENSESDSDTEEKLKAHSRRLVNVRSRLKQAPQYPALDHELLEYQERQLFEYFVVVSLHKKQAGAAYVPELTQQFPLKLERSFKFTREAEDQLKAIPQFCFPDAKDWAPVQQFTSETFSFVLTGEDGSRRFGYCRRLLPGGKGKRLPEVYCIVSRLGCFNLFSKILDEVEKRRRISPALVQPLMRSVMEAPFPALGKTIVVKNFLPGSGTEGIELCRPLDSRLEHVDFEPLFSSLSVRHLVCVFASLLLERRVIFIADKLRFSECRVCVVPVWSPLSSPRLTFLCQPWFFLWLPQKDTTSGLARALSDSGLVDAVGLGSSLTASPPISRHSTLSKCCHAMVALIYPFSWQHTYIPVLPPAMIDIVCSPTPFLIGLLASSLPLPQALPPPVLWPQERGGGGGLVLVVDLINNRFLRQMEDEDSILPRKLQVALEHILEQRNELACDQDGGSPDFEHGPECSPLSEVVSEAFVRFFVEVVGHYSLFLTPGAGEWEERALQREAFRKAVSSKSLRSFLEVFMETQTFRGFVQDRELWCQGAKGLFEVRAQEYLETLPIGEHSGVNRFLKGLGNKMKFLHKK</sequence>
<dbReference type="FunFam" id="3.30.450.200:FF:000001">
    <property type="entry name" value="DENN domain-containing protein 2A isoform X1"/>
    <property type="match status" value="1"/>
</dbReference>
<feature type="domain" description="UDENN" evidence="3">
    <location>
        <begin position="471"/>
        <end position="960"/>
    </location>
</feature>
<dbReference type="GO" id="GO:0015629">
    <property type="term" value="C:actin cytoskeleton"/>
    <property type="evidence" value="ECO:0007669"/>
    <property type="project" value="TreeGrafter"/>
</dbReference>
<dbReference type="PANTHER" id="PTHR15288">
    <property type="entry name" value="DENN DOMAIN-CONTAINING PROTEIN 2"/>
    <property type="match status" value="1"/>
</dbReference>
<evidence type="ECO:0000313" key="4">
    <source>
        <dbReference type="EMBL" id="EHB04430.1"/>
    </source>
</evidence>
<proteinExistence type="predicted"/>
<dbReference type="Pfam" id="PF02141">
    <property type="entry name" value="DENN"/>
    <property type="match status" value="2"/>
</dbReference>
<evidence type="ECO:0000256" key="2">
    <source>
        <dbReference type="SAM" id="MobiDB-lite"/>
    </source>
</evidence>
<dbReference type="Pfam" id="PF03456">
    <property type="entry name" value="uDENN"/>
    <property type="match status" value="1"/>
</dbReference>
<dbReference type="InterPro" id="IPR005112">
    <property type="entry name" value="dDENN_dom"/>
</dbReference>
<dbReference type="AlphaFoldDB" id="G5B569"/>
<feature type="compositionally biased region" description="Pro residues" evidence="2">
    <location>
        <begin position="202"/>
        <end position="219"/>
    </location>
</feature>
<dbReference type="EMBL" id="JH168530">
    <property type="protein sequence ID" value="EHB04430.1"/>
    <property type="molecule type" value="Genomic_DNA"/>
</dbReference>
<accession>G5B569</accession>
<dbReference type="InParanoid" id="G5B569"/>
<feature type="compositionally biased region" description="Basic and acidic residues" evidence="2">
    <location>
        <begin position="232"/>
        <end position="241"/>
    </location>
</feature>
<dbReference type="GO" id="GO:0005829">
    <property type="term" value="C:cytosol"/>
    <property type="evidence" value="ECO:0007669"/>
    <property type="project" value="GOC"/>
</dbReference>
<feature type="compositionally biased region" description="Basic and acidic residues" evidence="2">
    <location>
        <begin position="99"/>
        <end position="110"/>
    </location>
</feature>
<dbReference type="InterPro" id="IPR051942">
    <property type="entry name" value="DENN_domain_containing_2"/>
</dbReference>
<dbReference type="PANTHER" id="PTHR15288:SF3">
    <property type="entry name" value="DENN DOMAIN-CONTAINING PROTEIN 2A"/>
    <property type="match status" value="1"/>
</dbReference>
<evidence type="ECO:0000259" key="3">
    <source>
        <dbReference type="PROSITE" id="PS50211"/>
    </source>
</evidence>
<dbReference type="SMART" id="SM00799">
    <property type="entry name" value="DENN"/>
    <property type="match status" value="1"/>
</dbReference>
<feature type="region of interest" description="Disordered" evidence="2">
    <location>
        <begin position="406"/>
        <end position="434"/>
    </location>
</feature>
<dbReference type="PROSITE" id="PS50211">
    <property type="entry name" value="DENN"/>
    <property type="match status" value="1"/>
</dbReference>
<name>G5B569_HETGA</name>
<dbReference type="SMART" id="SM00801">
    <property type="entry name" value="dDENN"/>
    <property type="match status" value="1"/>
</dbReference>
<dbReference type="Gene3D" id="3.30.450.200">
    <property type="match status" value="1"/>
</dbReference>
<reference evidence="4 5" key="1">
    <citation type="journal article" date="2011" name="Nature">
        <title>Genome sequencing reveals insights into physiology and longevity of the naked mole rat.</title>
        <authorList>
            <person name="Kim E.B."/>
            <person name="Fang X."/>
            <person name="Fushan A.A."/>
            <person name="Huang Z."/>
            <person name="Lobanov A.V."/>
            <person name="Han L."/>
            <person name="Marino S.M."/>
            <person name="Sun X."/>
            <person name="Turanov A.A."/>
            <person name="Yang P."/>
            <person name="Yim S.H."/>
            <person name="Zhao X."/>
            <person name="Kasaikina M.V."/>
            <person name="Stoletzki N."/>
            <person name="Peng C."/>
            <person name="Polak P."/>
            <person name="Xiong Z."/>
            <person name="Kiezun A."/>
            <person name="Zhu Y."/>
            <person name="Chen Y."/>
            <person name="Kryukov G.V."/>
            <person name="Zhang Q."/>
            <person name="Peshkin L."/>
            <person name="Yang L."/>
            <person name="Bronson R.T."/>
            <person name="Buffenstein R."/>
            <person name="Wang B."/>
            <person name="Han C."/>
            <person name="Li Q."/>
            <person name="Chen L."/>
            <person name="Zhao W."/>
            <person name="Sunyaev S.R."/>
            <person name="Park T.J."/>
            <person name="Zhang G."/>
            <person name="Wang J."/>
            <person name="Gladyshev V.N."/>
        </authorList>
    </citation>
    <scope>NUCLEOTIDE SEQUENCE [LARGE SCALE GENOMIC DNA]</scope>
</reference>
<feature type="compositionally biased region" description="Basic and acidic residues" evidence="2">
    <location>
        <begin position="63"/>
        <end position="83"/>
    </location>
</feature>
<keyword evidence="1" id="KW-0344">Guanine-nucleotide releasing factor</keyword>
<evidence type="ECO:0000313" key="5">
    <source>
        <dbReference type="Proteomes" id="UP000006813"/>
    </source>
</evidence>
<feature type="region of interest" description="Disordered" evidence="2">
    <location>
        <begin position="1"/>
        <end position="33"/>
    </location>
</feature>
<dbReference type="STRING" id="10181.G5B569"/>
<dbReference type="InterPro" id="IPR037516">
    <property type="entry name" value="Tripartite_DENN"/>
</dbReference>
<dbReference type="InterPro" id="IPR001194">
    <property type="entry name" value="cDENN_dom"/>
</dbReference>
<feature type="region of interest" description="Disordered" evidence="2">
    <location>
        <begin position="46"/>
        <end position="241"/>
    </location>
</feature>
<feature type="region of interest" description="Disordered" evidence="2">
    <location>
        <begin position="347"/>
        <end position="377"/>
    </location>
</feature>
<dbReference type="GO" id="GO:0005085">
    <property type="term" value="F:guanyl-nucleotide exchange factor activity"/>
    <property type="evidence" value="ECO:0007669"/>
    <property type="project" value="UniProtKB-KW"/>
</dbReference>
<dbReference type="InterPro" id="IPR005113">
    <property type="entry name" value="uDENN_dom"/>
</dbReference>
<organism evidence="4 5">
    <name type="scientific">Heterocephalus glaber</name>
    <name type="common">Naked mole rat</name>
    <dbReference type="NCBI Taxonomy" id="10181"/>
    <lineage>
        <taxon>Eukaryota</taxon>
        <taxon>Metazoa</taxon>
        <taxon>Chordata</taxon>
        <taxon>Craniata</taxon>
        <taxon>Vertebrata</taxon>
        <taxon>Euteleostomi</taxon>
        <taxon>Mammalia</taxon>
        <taxon>Eutheria</taxon>
        <taxon>Euarchontoglires</taxon>
        <taxon>Glires</taxon>
        <taxon>Rodentia</taxon>
        <taxon>Hystricomorpha</taxon>
        <taxon>Bathyergidae</taxon>
        <taxon>Heterocephalus</taxon>
    </lineage>
</organism>
<dbReference type="SMART" id="SM00800">
    <property type="entry name" value="uDENN"/>
    <property type="match status" value="1"/>
</dbReference>
<dbReference type="GO" id="GO:0042147">
    <property type="term" value="P:retrograde transport, endosome to Golgi"/>
    <property type="evidence" value="ECO:0007669"/>
    <property type="project" value="TreeGrafter"/>
</dbReference>
<dbReference type="Pfam" id="PF03455">
    <property type="entry name" value="dDENN"/>
    <property type="match status" value="1"/>
</dbReference>
<dbReference type="eggNOG" id="KOG3569">
    <property type="taxonomic scope" value="Eukaryota"/>
</dbReference>
<dbReference type="FunFam" id="3.40.50.11500:FF:000004">
    <property type="entry name" value="DENN domain-containing protein 2C isoform X1"/>
    <property type="match status" value="1"/>
</dbReference>
<dbReference type="Proteomes" id="UP000006813">
    <property type="component" value="Unassembled WGS sequence"/>
</dbReference>